<name>A0AAV9QGI4_9PEZI</name>
<dbReference type="GO" id="GO:0016491">
    <property type="term" value="F:oxidoreductase activity"/>
    <property type="evidence" value="ECO:0007669"/>
    <property type="project" value="UniProtKB-KW"/>
</dbReference>
<accession>A0AAV9QGI4</accession>
<dbReference type="PRINTS" id="PR00080">
    <property type="entry name" value="SDRFAMILY"/>
</dbReference>
<dbReference type="Proteomes" id="UP001345827">
    <property type="component" value="Unassembled WGS sequence"/>
</dbReference>
<reference evidence="5 6" key="1">
    <citation type="submission" date="2023-06" db="EMBL/GenBank/DDBJ databases">
        <title>Black Yeasts Isolated from many extreme environments.</title>
        <authorList>
            <person name="Coleine C."/>
            <person name="Stajich J.E."/>
            <person name="Selbmann L."/>
        </authorList>
    </citation>
    <scope>NUCLEOTIDE SEQUENCE [LARGE SCALE GENOMIC DNA]</scope>
    <source>
        <strain evidence="5 6">CCFEE 5887</strain>
    </source>
</reference>
<dbReference type="CDD" id="cd05327">
    <property type="entry name" value="retinol-DH_like_SDR_c_like"/>
    <property type="match status" value="1"/>
</dbReference>
<gene>
    <name evidence="5" type="ORF">LTR25_002990</name>
</gene>
<keyword evidence="3" id="KW-0560">Oxidoreductase</keyword>
<dbReference type="Gene3D" id="3.40.50.720">
    <property type="entry name" value="NAD(P)-binding Rossmann-like Domain"/>
    <property type="match status" value="1"/>
</dbReference>
<comment type="similarity">
    <text evidence="1 4">Belongs to the short-chain dehydrogenases/reductases (SDR) family.</text>
</comment>
<keyword evidence="2" id="KW-0521">NADP</keyword>
<evidence type="ECO:0000256" key="2">
    <source>
        <dbReference type="ARBA" id="ARBA00022857"/>
    </source>
</evidence>
<dbReference type="SUPFAM" id="SSF51735">
    <property type="entry name" value="NAD(P)-binding Rossmann-fold domains"/>
    <property type="match status" value="1"/>
</dbReference>
<evidence type="ECO:0000256" key="1">
    <source>
        <dbReference type="ARBA" id="ARBA00006484"/>
    </source>
</evidence>
<dbReference type="PANTHER" id="PTHR24320:SF282">
    <property type="entry name" value="WW DOMAIN-CONTAINING OXIDOREDUCTASE"/>
    <property type="match status" value="1"/>
</dbReference>
<sequence length="326" mass="36016">MPLLGFMNPFDNSLYHFDPDKSIPRELSRQVIIVTGGNSGCGKETVLQLAKHNPRCVYLAARSKAKYDAAMKDISAAAPNANVRYLELDLASLASVKKAADSFLSENDRLDVLVNNAGIMAHPHGVTKDGYELQFGTNYLGPALLTYLLLPLMQRTAQSQPKGGVRIVNVSSFAHNFAPKPGVIFDELDTDMKSWGTSRLYGQSKLANILHARELARRYPDIISVSLHPGRVDSNLGNVMLQQSAAIRVLMRVSDALSGVFSAREGALTQLWATTWKKEDVKNGAYYMPVGKVDSASKFSQDPELAKKLWNWTENEFKRLGYVKPV</sequence>
<evidence type="ECO:0000256" key="3">
    <source>
        <dbReference type="ARBA" id="ARBA00023002"/>
    </source>
</evidence>
<dbReference type="InterPro" id="IPR002347">
    <property type="entry name" value="SDR_fam"/>
</dbReference>
<dbReference type="PANTHER" id="PTHR24320">
    <property type="entry name" value="RETINOL DEHYDROGENASE"/>
    <property type="match status" value="1"/>
</dbReference>
<dbReference type="InterPro" id="IPR036291">
    <property type="entry name" value="NAD(P)-bd_dom_sf"/>
</dbReference>
<keyword evidence="6" id="KW-1185">Reference proteome</keyword>
<evidence type="ECO:0000313" key="6">
    <source>
        <dbReference type="Proteomes" id="UP001345827"/>
    </source>
</evidence>
<dbReference type="PRINTS" id="PR00081">
    <property type="entry name" value="GDHRDH"/>
</dbReference>
<proteinExistence type="inferred from homology"/>
<protein>
    <submittedName>
        <fullName evidence="5">Uncharacterized protein</fullName>
    </submittedName>
</protein>
<comment type="caution">
    <text evidence="5">The sequence shown here is derived from an EMBL/GenBank/DDBJ whole genome shotgun (WGS) entry which is preliminary data.</text>
</comment>
<dbReference type="Pfam" id="PF00106">
    <property type="entry name" value="adh_short"/>
    <property type="match status" value="1"/>
</dbReference>
<evidence type="ECO:0000313" key="5">
    <source>
        <dbReference type="EMBL" id="KAK5541213.1"/>
    </source>
</evidence>
<evidence type="ECO:0000256" key="4">
    <source>
        <dbReference type="RuleBase" id="RU000363"/>
    </source>
</evidence>
<dbReference type="EMBL" id="JAXLQG010000004">
    <property type="protein sequence ID" value="KAK5541213.1"/>
    <property type="molecule type" value="Genomic_DNA"/>
</dbReference>
<organism evidence="5 6">
    <name type="scientific">Vermiconidia calcicola</name>
    <dbReference type="NCBI Taxonomy" id="1690605"/>
    <lineage>
        <taxon>Eukaryota</taxon>
        <taxon>Fungi</taxon>
        <taxon>Dikarya</taxon>
        <taxon>Ascomycota</taxon>
        <taxon>Pezizomycotina</taxon>
        <taxon>Dothideomycetes</taxon>
        <taxon>Dothideomycetidae</taxon>
        <taxon>Mycosphaerellales</taxon>
        <taxon>Extremaceae</taxon>
        <taxon>Vermiconidia</taxon>
    </lineage>
</organism>
<dbReference type="AlphaFoldDB" id="A0AAV9QGI4"/>